<dbReference type="Pfam" id="PF07357">
    <property type="entry name" value="DRAT"/>
    <property type="match status" value="1"/>
</dbReference>
<name>A0ABU9CPF5_9BURK</name>
<dbReference type="RefSeq" id="WP_341412778.1">
    <property type="nucleotide sequence ID" value="NZ_JBBUTH010000010.1"/>
</dbReference>
<proteinExistence type="predicted"/>
<dbReference type="InterPro" id="IPR009953">
    <property type="entry name" value="DRA_trans"/>
</dbReference>
<gene>
    <name evidence="1" type="ORF">AACH10_22520</name>
</gene>
<dbReference type="Proteomes" id="UP001365405">
    <property type="component" value="Unassembled WGS sequence"/>
</dbReference>
<sequence length="274" mass="30652">MRDDHDQPHRWYTTNLVGVPAPVLGGVAFQAHPVRLSIAGARASHGGLFSLLDRAGDAAEAREMFGHYMSLAFGLQPAEGCVAERRRWKVSYLKLLQGWGMDANGAAGAVLKGWVESRFGLVPSFHKAPLQRFPSPAWIGYLEEKAASRWHNNSIWQQLDLLYEFCQWMLARFALLPEAVGPHVRLWRGSTRVEEQLVRGTLRERHCVVRLNNLVSFARSREEAECFGDWVFETQVPLAKLLFVPGLVKASLLQGEAEVIAIGGDHVVEARYAL</sequence>
<keyword evidence="2" id="KW-1185">Reference proteome</keyword>
<organism evidence="1 2">
    <name type="scientific">Pseudaquabacterium inlustre</name>
    <dbReference type="NCBI Taxonomy" id="2984192"/>
    <lineage>
        <taxon>Bacteria</taxon>
        <taxon>Pseudomonadati</taxon>
        <taxon>Pseudomonadota</taxon>
        <taxon>Betaproteobacteria</taxon>
        <taxon>Burkholderiales</taxon>
        <taxon>Sphaerotilaceae</taxon>
        <taxon>Pseudaquabacterium</taxon>
    </lineage>
</organism>
<accession>A0ABU9CPF5</accession>
<evidence type="ECO:0000313" key="1">
    <source>
        <dbReference type="EMBL" id="MEK8053045.1"/>
    </source>
</evidence>
<dbReference type="EMBL" id="JBBUTH010000010">
    <property type="protein sequence ID" value="MEK8053045.1"/>
    <property type="molecule type" value="Genomic_DNA"/>
</dbReference>
<reference evidence="1 2" key="1">
    <citation type="submission" date="2024-04" db="EMBL/GenBank/DDBJ databases">
        <title>Novel species of the genus Ideonella isolated from streams.</title>
        <authorList>
            <person name="Lu H."/>
        </authorList>
    </citation>
    <scope>NUCLEOTIDE SEQUENCE [LARGE SCALE GENOMIC DNA]</scope>
    <source>
        <strain evidence="1 2">DXS22W</strain>
    </source>
</reference>
<evidence type="ECO:0000313" key="2">
    <source>
        <dbReference type="Proteomes" id="UP001365405"/>
    </source>
</evidence>
<comment type="caution">
    <text evidence="1">The sequence shown here is derived from an EMBL/GenBank/DDBJ whole genome shotgun (WGS) entry which is preliminary data.</text>
</comment>
<protein>
    <submittedName>
        <fullName evidence="1">NAD(+)--dinitrogen-reductase ADP-D-ribosyltransferase</fullName>
    </submittedName>
</protein>